<comment type="similarity">
    <text evidence="2 9">Belongs to the SecG family.</text>
</comment>
<evidence type="ECO:0000256" key="1">
    <source>
        <dbReference type="ARBA" id="ARBA00004141"/>
    </source>
</evidence>
<accession>A0A9D0ZJ52</accession>
<feature type="transmembrane region" description="Helical" evidence="9">
    <location>
        <begin position="6"/>
        <end position="25"/>
    </location>
</feature>
<evidence type="ECO:0000256" key="7">
    <source>
        <dbReference type="ARBA" id="ARBA00023010"/>
    </source>
</evidence>
<reference evidence="10" key="2">
    <citation type="journal article" date="2021" name="PeerJ">
        <title>Extensive microbial diversity within the chicken gut microbiome revealed by metagenomics and culture.</title>
        <authorList>
            <person name="Gilroy R."/>
            <person name="Ravi A."/>
            <person name="Getino M."/>
            <person name="Pursley I."/>
            <person name="Horton D.L."/>
            <person name="Alikhan N.F."/>
            <person name="Baker D."/>
            <person name="Gharbi K."/>
            <person name="Hall N."/>
            <person name="Watson M."/>
            <person name="Adriaenssens E.M."/>
            <person name="Foster-Nyarko E."/>
            <person name="Jarju S."/>
            <person name="Secka A."/>
            <person name="Antonio M."/>
            <person name="Oren A."/>
            <person name="Chaudhuri R.R."/>
            <person name="La Ragione R."/>
            <person name="Hildebrand F."/>
            <person name="Pallen M.J."/>
        </authorList>
    </citation>
    <scope>NUCLEOTIDE SEQUENCE</scope>
    <source>
        <strain evidence="10">ChiSjej1B19-3389</strain>
    </source>
</reference>
<evidence type="ECO:0000256" key="3">
    <source>
        <dbReference type="ARBA" id="ARBA00022448"/>
    </source>
</evidence>
<name>A0A9D0ZJ52_9FIRM</name>
<reference evidence="10" key="1">
    <citation type="submission" date="2020-10" db="EMBL/GenBank/DDBJ databases">
        <authorList>
            <person name="Gilroy R."/>
        </authorList>
    </citation>
    <scope>NUCLEOTIDE SEQUENCE</scope>
    <source>
        <strain evidence="10">ChiSjej1B19-3389</strain>
    </source>
</reference>
<keyword evidence="9" id="KW-1003">Cell membrane</keyword>
<organism evidence="10 11">
    <name type="scientific">Candidatus Scatavimonas merdigallinarum</name>
    <dbReference type="NCBI Taxonomy" id="2840914"/>
    <lineage>
        <taxon>Bacteria</taxon>
        <taxon>Bacillati</taxon>
        <taxon>Bacillota</taxon>
        <taxon>Clostridia</taxon>
        <taxon>Eubacteriales</taxon>
        <taxon>Oscillospiraceae</taxon>
        <taxon>Oscillospiraceae incertae sedis</taxon>
        <taxon>Candidatus Scatavimonas</taxon>
    </lineage>
</organism>
<dbReference type="Pfam" id="PF03840">
    <property type="entry name" value="SecG"/>
    <property type="match status" value="1"/>
</dbReference>
<dbReference type="InterPro" id="IPR004692">
    <property type="entry name" value="SecG"/>
</dbReference>
<comment type="function">
    <text evidence="9">Involved in protein export. Participates in an early event of protein translocation.</text>
</comment>
<sequence length="81" mass="8833">MSVWEYVMGSVMLLFSIAIIIVIILQEGHQKGIGVVTGGADTFFSKNKARSIDAFLSRWTKVFAGGFVLLVIGLNAFAFFS</sequence>
<evidence type="ECO:0000256" key="2">
    <source>
        <dbReference type="ARBA" id="ARBA00008445"/>
    </source>
</evidence>
<dbReference type="EMBL" id="DVFW01000046">
    <property type="protein sequence ID" value="HIQ81340.1"/>
    <property type="molecule type" value="Genomic_DNA"/>
</dbReference>
<dbReference type="GO" id="GO:0009306">
    <property type="term" value="P:protein secretion"/>
    <property type="evidence" value="ECO:0007669"/>
    <property type="project" value="UniProtKB-UniRule"/>
</dbReference>
<evidence type="ECO:0000313" key="11">
    <source>
        <dbReference type="Proteomes" id="UP000886787"/>
    </source>
</evidence>
<evidence type="ECO:0000313" key="10">
    <source>
        <dbReference type="EMBL" id="HIQ81340.1"/>
    </source>
</evidence>
<keyword evidence="4 9" id="KW-0812">Transmembrane</keyword>
<keyword evidence="7 9" id="KW-0811">Translocation</keyword>
<dbReference type="Proteomes" id="UP000886787">
    <property type="component" value="Unassembled WGS sequence"/>
</dbReference>
<gene>
    <name evidence="10" type="primary">secG</name>
    <name evidence="10" type="ORF">IAD32_08695</name>
</gene>
<keyword evidence="6 9" id="KW-1133">Transmembrane helix</keyword>
<protein>
    <recommendedName>
        <fullName evidence="9">Protein-export membrane protein SecG</fullName>
    </recommendedName>
</protein>
<feature type="transmembrane region" description="Helical" evidence="9">
    <location>
        <begin position="62"/>
        <end position="80"/>
    </location>
</feature>
<proteinExistence type="inferred from homology"/>
<evidence type="ECO:0000256" key="8">
    <source>
        <dbReference type="ARBA" id="ARBA00023136"/>
    </source>
</evidence>
<keyword evidence="3 9" id="KW-0813">Transport</keyword>
<evidence type="ECO:0000256" key="6">
    <source>
        <dbReference type="ARBA" id="ARBA00022989"/>
    </source>
</evidence>
<evidence type="ECO:0000256" key="5">
    <source>
        <dbReference type="ARBA" id="ARBA00022927"/>
    </source>
</evidence>
<comment type="subcellular location">
    <subcellularLocation>
        <location evidence="9">Cell membrane</location>
        <topology evidence="9">Multi-pass membrane protein</topology>
    </subcellularLocation>
    <subcellularLocation>
        <location evidence="1">Membrane</location>
        <topology evidence="1">Multi-pass membrane protein</topology>
    </subcellularLocation>
</comment>
<dbReference type="AlphaFoldDB" id="A0A9D0ZJ52"/>
<keyword evidence="8 9" id="KW-0472">Membrane</keyword>
<evidence type="ECO:0000256" key="4">
    <source>
        <dbReference type="ARBA" id="ARBA00022692"/>
    </source>
</evidence>
<comment type="caution">
    <text evidence="10">The sequence shown here is derived from an EMBL/GenBank/DDBJ whole genome shotgun (WGS) entry which is preliminary data.</text>
</comment>
<evidence type="ECO:0000256" key="9">
    <source>
        <dbReference type="RuleBase" id="RU365087"/>
    </source>
</evidence>
<keyword evidence="5 9" id="KW-0653">Protein transport</keyword>
<dbReference type="GO" id="GO:0015450">
    <property type="term" value="F:protein-transporting ATPase activity"/>
    <property type="evidence" value="ECO:0007669"/>
    <property type="project" value="UniProtKB-UniRule"/>
</dbReference>
<dbReference type="GO" id="GO:0005886">
    <property type="term" value="C:plasma membrane"/>
    <property type="evidence" value="ECO:0007669"/>
    <property type="project" value="UniProtKB-SubCell"/>
</dbReference>
<dbReference type="NCBIfam" id="TIGR00810">
    <property type="entry name" value="secG"/>
    <property type="match status" value="1"/>
</dbReference>